<protein>
    <submittedName>
        <fullName evidence="2">Uncharacterized protein</fullName>
    </submittedName>
</protein>
<feature type="chain" id="PRO_5047202233" evidence="1">
    <location>
        <begin position="31"/>
        <end position="375"/>
    </location>
</feature>
<feature type="signal peptide" evidence="1">
    <location>
        <begin position="1"/>
        <end position="30"/>
    </location>
</feature>
<keyword evidence="1" id="KW-0732">Signal</keyword>
<keyword evidence="3" id="KW-1185">Reference proteome</keyword>
<organism evidence="2 3">
    <name type="scientific">Sphagnum troendelagicum</name>
    <dbReference type="NCBI Taxonomy" id="128251"/>
    <lineage>
        <taxon>Eukaryota</taxon>
        <taxon>Viridiplantae</taxon>
        <taxon>Streptophyta</taxon>
        <taxon>Embryophyta</taxon>
        <taxon>Bryophyta</taxon>
        <taxon>Sphagnophytina</taxon>
        <taxon>Sphagnopsida</taxon>
        <taxon>Sphagnales</taxon>
        <taxon>Sphagnaceae</taxon>
        <taxon>Sphagnum</taxon>
    </lineage>
</organism>
<reference evidence="2" key="1">
    <citation type="submission" date="2024-02" db="EMBL/GenBank/DDBJ databases">
        <authorList>
            <consortium name="ELIXIR-Norway"/>
            <consortium name="Elixir Norway"/>
        </authorList>
    </citation>
    <scope>NUCLEOTIDE SEQUENCE</scope>
</reference>
<dbReference type="Proteomes" id="UP001497512">
    <property type="component" value="Chromosome 2"/>
</dbReference>
<proteinExistence type="predicted"/>
<dbReference type="EMBL" id="OZ019894">
    <property type="protein sequence ID" value="CAK9215321.1"/>
    <property type="molecule type" value="Genomic_DNA"/>
</dbReference>
<gene>
    <name evidence="2" type="ORF">CSSPTR1EN2_LOCUS12673</name>
</gene>
<evidence type="ECO:0000313" key="2">
    <source>
        <dbReference type="EMBL" id="CAK9215321.1"/>
    </source>
</evidence>
<sequence length="375" mass="40278">MMKSRVLSSDLLRVCAALAMVFVLVVHVDAAVPNYNPLRDPSFGPIPGEDPSYSDYLGVAPPFPGNLSSPILNTTSGTPGLDDVVFQNLLGAEWLVYNVYQQGVELFNASDFINAGFPNTTFDRIAQIRDNEAGHLRVFQDQISNASVAPGPCKYEYGLTGDPAQYLAFATFVELTSMAFVSGLTEQVKLNISKGALAVIGQVETRHEVWFLTDIWGSPKYGGLPFAGPVDTFYPYATQILDTTNAFIVDGSCPPANPPYPIGAQNLPRLTYNTNITSTLAPGTTIELIVETNSGRQLAKADNYYAVFFHALNTYSVPFNTSTGIVTIPAEIEPLGLLMIAIADEPGAPTAESVLAGPLPILQAPTSLRPYLAGF</sequence>
<evidence type="ECO:0000313" key="3">
    <source>
        <dbReference type="Proteomes" id="UP001497512"/>
    </source>
</evidence>
<evidence type="ECO:0000256" key="1">
    <source>
        <dbReference type="SAM" id="SignalP"/>
    </source>
</evidence>
<accession>A0ABP0U8V2</accession>
<dbReference type="Pfam" id="PF13668">
    <property type="entry name" value="Ferritin_2"/>
    <property type="match status" value="1"/>
</dbReference>
<name>A0ABP0U8V2_9BRYO</name>